<dbReference type="GO" id="GO:0006450">
    <property type="term" value="P:regulation of translational fidelity"/>
    <property type="evidence" value="ECO:0007669"/>
    <property type="project" value="InterPro"/>
</dbReference>
<dbReference type="GO" id="GO:0070681">
    <property type="term" value="P:glutaminyl-tRNAGln biosynthesis via transamidation"/>
    <property type="evidence" value="ECO:0007669"/>
    <property type="project" value="TreeGrafter"/>
</dbReference>
<evidence type="ECO:0000313" key="2">
    <source>
        <dbReference type="Proteomes" id="UP000054826"/>
    </source>
</evidence>
<dbReference type="PANTHER" id="PTHR15004">
    <property type="entry name" value="GLUTAMYL-TRNA(GLN) AMIDOTRANSFERASE SUBUNIT C, MITOCHONDRIAL"/>
    <property type="match status" value="1"/>
</dbReference>
<keyword evidence="1" id="KW-0808">Transferase</keyword>
<dbReference type="PANTHER" id="PTHR15004:SF0">
    <property type="entry name" value="GLUTAMYL-TRNA(GLN) AMIDOTRANSFERASE SUBUNIT C, MITOCHONDRIAL"/>
    <property type="match status" value="1"/>
</dbReference>
<dbReference type="GO" id="GO:0016740">
    <property type="term" value="F:transferase activity"/>
    <property type="evidence" value="ECO:0007669"/>
    <property type="project" value="UniProtKB-KW"/>
</dbReference>
<gene>
    <name evidence="1" type="ORF">T4C_4994</name>
</gene>
<protein>
    <submittedName>
        <fullName evidence="1">Glutamyl-tRNA(Gln) amidotransferase subunit C, mitochondrial</fullName>
    </submittedName>
</protein>
<dbReference type="InterPro" id="IPR003837">
    <property type="entry name" value="GatC"/>
</dbReference>
<organism evidence="1 2">
    <name type="scientific">Trichinella pseudospiralis</name>
    <name type="common">Parasitic roundworm</name>
    <dbReference type="NCBI Taxonomy" id="6337"/>
    <lineage>
        <taxon>Eukaryota</taxon>
        <taxon>Metazoa</taxon>
        <taxon>Ecdysozoa</taxon>
        <taxon>Nematoda</taxon>
        <taxon>Enoplea</taxon>
        <taxon>Dorylaimia</taxon>
        <taxon>Trichinellida</taxon>
        <taxon>Trichinellidae</taxon>
        <taxon>Trichinella</taxon>
    </lineage>
</organism>
<accession>A0A0V1K8F8</accession>
<dbReference type="Proteomes" id="UP000054826">
    <property type="component" value="Unassembled WGS sequence"/>
</dbReference>
<proteinExistence type="predicted"/>
<reference evidence="1 2" key="1">
    <citation type="submission" date="2015-01" db="EMBL/GenBank/DDBJ databases">
        <title>Evolution of Trichinella species and genotypes.</title>
        <authorList>
            <person name="Korhonen P.K."/>
            <person name="Edoardo P."/>
            <person name="Giuseppe L.R."/>
            <person name="Gasser R.B."/>
        </authorList>
    </citation>
    <scope>NUCLEOTIDE SEQUENCE [LARGE SCALE GENOMIC DNA]</scope>
    <source>
        <strain evidence="1">ISS176</strain>
    </source>
</reference>
<dbReference type="InterPro" id="IPR036113">
    <property type="entry name" value="Asp/Glu-ADT_sf_sub_c"/>
</dbReference>
<evidence type="ECO:0000313" key="1">
    <source>
        <dbReference type="EMBL" id="KRZ43505.1"/>
    </source>
</evidence>
<name>A0A0V1K8F8_TRIPS</name>
<dbReference type="EMBL" id="JYDV01000009">
    <property type="protein sequence ID" value="KRZ43505.1"/>
    <property type="molecule type" value="Genomic_DNA"/>
</dbReference>
<comment type="caution">
    <text evidence="1">The sequence shown here is derived from an EMBL/GenBank/DDBJ whole genome shotgun (WGS) entry which is preliminary data.</text>
</comment>
<dbReference type="Pfam" id="PF02686">
    <property type="entry name" value="GatC"/>
    <property type="match status" value="1"/>
</dbReference>
<dbReference type="SUPFAM" id="SSF141000">
    <property type="entry name" value="Glu-tRNAGln amidotransferase C subunit"/>
    <property type="match status" value="1"/>
</dbReference>
<sequence>MNLAACDVERSESKLFQAVRNILSYRRRSFHDDGPSQFPLCGDTSMFDDVNTEMESTEQEEFSEELVSLLEKQSRVRLNDKTVVNNLKNAIKYAEQTKHIGTDNIQPMQAIFEQMRLRLRHDDEENFLGCRNDETLLNASKTSHGYFVSPLANMKSEKLSVVTTKSESSLNIFDNISTNTPSCNVRPASLKFPHFH</sequence>
<dbReference type="AlphaFoldDB" id="A0A0V1K8F8"/>